<protein>
    <submittedName>
        <fullName evidence="2">Uncharacterized protein</fullName>
    </submittedName>
</protein>
<reference evidence="3" key="1">
    <citation type="journal article" date="2017" name="Nat. Commun.">
        <title>The North American bullfrog draft genome provides insight into hormonal regulation of long noncoding RNA.</title>
        <authorList>
            <person name="Hammond S.A."/>
            <person name="Warren R.L."/>
            <person name="Vandervalk B.P."/>
            <person name="Kucuk E."/>
            <person name="Khan H."/>
            <person name="Gibb E.A."/>
            <person name="Pandoh P."/>
            <person name="Kirk H."/>
            <person name="Zhao Y."/>
            <person name="Jones M."/>
            <person name="Mungall A.J."/>
            <person name="Coope R."/>
            <person name="Pleasance S."/>
            <person name="Moore R.A."/>
            <person name="Holt R.A."/>
            <person name="Round J.M."/>
            <person name="Ohora S."/>
            <person name="Walle B.V."/>
            <person name="Veldhoen N."/>
            <person name="Helbing C.C."/>
            <person name="Birol I."/>
        </authorList>
    </citation>
    <scope>NUCLEOTIDE SEQUENCE [LARGE SCALE GENOMIC DNA]</scope>
</reference>
<dbReference type="Proteomes" id="UP000228934">
    <property type="component" value="Unassembled WGS sequence"/>
</dbReference>
<sequence length="55" mass="6298">MNLSFDSYRPKEPGGNRQEKRQKGLAGRQARPQQRQMSGAASGRTQGKNFWPFFL</sequence>
<feature type="compositionally biased region" description="Polar residues" evidence="1">
    <location>
        <begin position="31"/>
        <end position="48"/>
    </location>
</feature>
<proteinExistence type="predicted"/>
<organism evidence="2 3">
    <name type="scientific">Aquarana catesbeiana</name>
    <name type="common">American bullfrog</name>
    <name type="synonym">Rana catesbeiana</name>
    <dbReference type="NCBI Taxonomy" id="8400"/>
    <lineage>
        <taxon>Eukaryota</taxon>
        <taxon>Metazoa</taxon>
        <taxon>Chordata</taxon>
        <taxon>Craniata</taxon>
        <taxon>Vertebrata</taxon>
        <taxon>Euteleostomi</taxon>
        <taxon>Amphibia</taxon>
        <taxon>Batrachia</taxon>
        <taxon>Anura</taxon>
        <taxon>Neobatrachia</taxon>
        <taxon>Ranoidea</taxon>
        <taxon>Ranidae</taxon>
        <taxon>Aquarana</taxon>
    </lineage>
</organism>
<keyword evidence="3" id="KW-1185">Reference proteome</keyword>
<evidence type="ECO:0000256" key="1">
    <source>
        <dbReference type="SAM" id="MobiDB-lite"/>
    </source>
</evidence>
<gene>
    <name evidence="2" type="ORF">AB205_0074850</name>
</gene>
<name>A0A2G9QBG8_AQUCT</name>
<feature type="compositionally biased region" description="Basic and acidic residues" evidence="1">
    <location>
        <begin position="8"/>
        <end position="22"/>
    </location>
</feature>
<dbReference type="EMBL" id="KZ060019">
    <property type="protein sequence ID" value="PIO12959.1"/>
    <property type="molecule type" value="Genomic_DNA"/>
</dbReference>
<feature type="region of interest" description="Disordered" evidence="1">
    <location>
        <begin position="1"/>
        <end position="55"/>
    </location>
</feature>
<evidence type="ECO:0000313" key="2">
    <source>
        <dbReference type="EMBL" id="PIO12959.1"/>
    </source>
</evidence>
<accession>A0A2G9QBG8</accession>
<evidence type="ECO:0000313" key="3">
    <source>
        <dbReference type="Proteomes" id="UP000228934"/>
    </source>
</evidence>
<dbReference type="AlphaFoldDB" id="A0A2G9QBG8"/>